<dbReference type="Proteomes" id="UP000193804">
    <property type="component" value="Unassembled WGS sequence"/>
</dbReference>
<dbReference type="Gene3D" id="3.40.710.10">
    <property type="entry name" value="DD-peptidase/beta-lactamase superfamily"/>
    <property type="match status" value="1"/>
</dbReference>
<evidence type="ECO:0000313" key="3">
    <source>
        <dbReference type="Proteomes" id="UP000193804"/>
    </source>
</evidence>
<dbReference type="RefSeq" id="WP_085517429.1">
    <property type="nucleotide sequence ID" value="NZ_FXAW01000004.1"/>
</dbReference>
<dbReference type="Pfam" id="PF00144">
    <property type="entry name" value="Beta-lactamase"/>
    <property type="match status" value="1"/>
</dbReference>
<dbReference type="AlphaFoldDB" id="A0A1X7K5G0"/>
<name>A0A1X7K5G0_9BACT</name>
<feature type="domain" description="Beta-lactamase-related" evidence="1">
    <location>
        <begin position="55"/>
        <end position="344"/>
    </location>
</feature>
<evidence type="ECO:0000259" key="1">
    <source>
        <dbReference type="Pfam" id="PF00144"/>
    </source>
</evidence>
<dbReference type="InterPro" id="IPR012338">
    <property type="entry name" value="Beta-lactam/transpept-like"/>
</dbReference>
<dbReference type="PANTHER" id="PTHR46825">
    <property type="entry name" value="D-ALANYL-D-ALANINE-CARBOXYPEPTIDASE/ENDOPEPTIDASE AMPH"/>
    <property type="match status" value="1"/>
</dbReference>
<dbReference type="InterPro" id="IPR050491">
    <property type="entry name" value="AmpC-like"/>
</dbReference>
<dbReference type="STRING" id="1028.SAMN05661096_02385"/>
<evidence type="ECO:0000313" key="2">
    <source>
        <dbReference type="EMBL" id="SMG35861.1"/>
    </source>
</evidence>
<sequence length="354" mass="40136">MNNFLKTLFAVITLSFLFTNCNTENTDSSSKGNQFHDELDSVLTTLYQNGEFNGNVLVAKNDEIIYNKGFGFSNGDRKTILSKTDKFNIGSIYKEIPAIAIMQLEEKELLKLDDPISKYLSHLPNWSNQITILNLLQYTGGLPKINWGKHPEINDEVLMKDLLEIPDLEFTPGEGYLYTNYSPFLLSKIVESVSSKSFSEYATQNILKPLELNQSHFNESFPYKNRSAMAISFNNEFIEDKPPFTIKSSIFLFSTTTKDLFKLLKGLHSYNLIEKNSVKALGETAELDIKNMESALGQIKYQGNQIIEHTHHGSTGNYECLINKDISNNNTIIILTNSKKSNVYSIKNAIEDLM</sequence>
<dbReference type="OrthoDB" id="9793489at2"/>
<dbReference type="InterPro" id="IPR001466">
    <property type="entry name" value="Beta-lactam-related"/>
</dbReference>
<keyword evidence="3" id="KW-1185">Reference proteome</keyword>
<organism evidence="2 3">
    <name type="scientific">Marivirga sericea</name>
    <dbReference type="NCBI Taxonomy" id="1028"/>
    <lineage>
        <taxon>Bacteria</taxon>
        <taxon>Pseudomonadati</taxon>
        <taxon>Bacteroidota</taxon>
        <taxon>Cytophagia</taxon>
        <taxon>Cytophagales</taxon>
        <taxon>Marivirgaceae</taxon>
        <taxon>Marivirga</taxon>
    </lineage>
</organism>
<protein>
    <submittedName>
        <fullName evidence="2">Beta-lactamase</fullName>
    </submittedName>
</protein>
<reference evidence="3" key="1">
    <citation type="submission" date="2017-04" db="EMBL/GenBank/DDBJ databases">
        <authorList>
            <person name="Varghese N."/>
            <person name="Submissions S."/>
        </authorList>
    </citation>
    <scope>NUCLEOTIDE SEQUENCE [LARGE SCALE GENOMIC DNA]</scope>
    <source>
        <strain evidence="3">DSM 4125</strain>
    </source>
</reference>
<gene>
    <name evidence="2" type="ORF">SAMN05661096_02385</name>
</gene>
<accession>A0A1X7K5G0</accession>
<proteinExistence type="predicted"/>
<dbReference type="SUPFAM" id="SSF56601">
    <property type="entry name" value="beta-lactamase/transpeptidase-like"/>
    <property type="match status" value="1"/>
</dbReference>
<dbReference type="PANTHER" id="PTHR46825:SF9">
    <property type="entry name" value="BETA-LACTAMASE-RELATED DOMAIN-CONTAINING PROTEIN"/>
    <property type="match status" value="1"/>
</dbReference>
<dbReference type="EMBL" id="FXAW01000004">
    <property type="protein sequence ID" value="SMG35861.1"/>
    <property type="molecule type" value="Genomic_DNA"/>
</dbReference>